<evidence type="ECO:0000256" key="6">
    <source>
        <dbReference type="SAM" id="MobiDB-lite"/>
    </source>
</evidence>
<evidence type="ECO:0000256" key="4">
    <source>
        <dbReference type="ARBA" id="ARBA00022989"/>
    </source>
</evidence>
<dbReference type="PANTHER" id="PTHR34820">
    <property type="entry name" value="INNER MEMBRANE PROTEIN YEBZ"/>
    <property type="match status" value="1"/>
</dbReference>
<feature type="transmembrane region" description="Helical" evidence="7">
    <location>
        <begin position="365"/>
        <end position="382"/>
    </location>
</feature>
<feature type="compositionally biased region" description="Pro residues" evidence="6">
    <location>
        <begin position="43"/>
        <end position="59"/>
    </location>
</feature>
<dbReference type="InterPro" id="IPR032694">
    <property type="entry name" value="CopC/D"/>
</dbReference>
<comment type="caution">
    <text evidence="9">The sequence shown here is derived from an EMBL/GenBank/DDBJ whole genome shotgun (WGS) entry which is preliminary data.</text>
</comment>
<comment type="subcellular location">
    <subcellularLocation>
        <location evidence="1">Cell membrane</location>
        <topology evidence="1">Multi-pass membrane protein</topology>
    </subcellularLocation>
</comment>
<feature type="transmembrane region" description="Helical" evidence="7">
    <location>
        <begin position="403"/>
        <end position="423"/>
    </location>
</feature>
<dbReference type="Pfam" id="PF05425">
    <property type="entry name" value="CopD"/>
    <property type="match status" value="1"/>
</dbReference>
<feature type="transmembrane region" description="Helical" evidence="7">
    <location>
        <begin position="108"/>
        <end position="129"/>
    </location>
</feature>
<proteinExistence type="predicted"/>
<dbReference type="Proteomes" id="UP000772196">
    <property type="component" value="Unassembled WGS sequence"/>
</dbReference>
<feature type="compositionally biased region" description="Pro residues" evidence="6">
    <location>
        <begin position="94"/>
        <end position="104"/>
    </location>
</feature>
<evidence type="ECO:0000256" key="3">
    <source>
        <dbReference type="ARBA" id="ARBA00022692"/>
    </source>
</evidence>
<feature type="domain" description="Copper resistance protein D" evidence="8">
    <location>
        <begin position="319"/>
        <end position="416"/>
    </location>
</feature>
<evidence type="ECO:0000259" key="8">
    <source>
        <dbReference type="Pfam" id="PF05425"/>
    </source>
</evidence>
<dbReference type="EMBL" id="JAAWWP010000004">
    <property type="protein sequence ID" value="NKI41176.1"/>
    <property type="molecule type" value="Genomic_DNA"/>
</dbReference>
<evidence type="ECO:0000256" key="7">
    <source>
        <dbReference type="SAM" id="Phobius"/>
    </source>
</evidence>
<feature type="transmembrane region" description="Helical" evidence="7">
    <location>
        <begin position="188"/>
        <end position="212"/>
    </location>
</feature>
<organism evidence="9 10">
    <name type="scientific">Streptomyces physcomitrii</name>
    <dbReference type="NCBI Taxonomy" id="2724184"/>
    <lineage>
        <taxon>Bacteria</taxon>
        <taxon>Bacillati</taxon>
        <taxon>Actinomycetota</taxon>
        <taxon>Actinomycetes</taxon>
        <taxon>Kitasatosporales</taxon>
        <taxon>Streptomycetaceae</taxon>
        <taxon>Streptomyces</taxon>
    </lineage>
</organism>
<feature type="transmembrane region" description="Helical" evidence="7">
    <location>
        <begin position="324"/>
        <end position="345"/>
    </location>
</feature>
<evidence type="ECO:0000256" key="5">
    <source>
        <dbReference type="ARBA" id="ARBA00023136"/>
    </source>
</evidence>
<evidence type="ECO:0000256" key="2">
    <source>
        <dbReference type="ARBA" id="ARBA00022475"/>
    </source>
</evidence>
<feature type="region of interest" description="Disordered" evidence="6">
    <location>
        <begin position="1"/>
        <end position="104"/>
    </location>
</feature>
<feature type="transmembrane region" description="Helical" evidence="7">
    <location>
        <begin position="278"/>
        <end position="303"/>
    </location>
</feature>
<keyword evidence="3 7" id="KW-0812">Transmembrane</keyword>
<feature type="transmembrane region" description="Helical" evidence="7">
    <location>
        <begin position="232"/>
        <end position="249"/>
    </location>
</feature>
<feature type="compositionally biased region" description="Low complexity" evidence="6">
    <location>
        <begin position="1"/>
        <end position="16"/>
    </location>
</feature>
<keyword evidence="5 7" id="KW-0472">Membrane</keyword>
<keyword evidence="4 7" id="KW-1133">Transmembrane helix</keyword>
<evidence type="ECO:0000313" key="9">
    <source>
        <dbReference type="EMBL" id="NKI41176.1"/>
    </source>
</evidence>
<name>A0ABX1H2C0_9ACTN</name>
<reference evidence="9 10" key="1">
    <citation type="submission" date="2020-04" db="EMBL/GenBank/DDBJ databases">
        <title>Phylogenetic Diversity and Antibacterial Activity against Ralstonia solanacearum of Endophytic Actinomycete Isolated from Moss.</title>
        <authorList>
            <person name="Zhuang X."/>
        </authorList>
    </citation>
    <scope>NUCLEOTIDE SEQUENCE [LARGE SCALE GENOMIC DNA]</scope>
    <source>
        <strain evidence="9 10">LD120</strain>
    </source>
</reference>
<dbReference type="InterPro" id="IPR008457">
    <property type="entry name" value="Cu-R_CopD_dom"/>
</dbReference>
<gene>
    <name evidence="9" type="ORF">HFV08_07995</name>
</gene>
<keyword evidence="2" id="KW-1003">Cell membrane</keyword>
<sequence>MPTEPGLTLPGLTLPGPVLPDPARRNANSNPARRNANSNPDTDPAPTPAPAPAPAPAPSRSPTHTSDLHRLPTPSDPGEDRAVSRPPNAAAPTPAVPGPVSTPPPPTAVPRVLAVLALVTLAALIPLFGPAAALDGTGEAAVPATRTLSLLRALLFGALCLQIGEVFAESLARRIPGARALPGVRSWTPYAAGAGVLAALGLAAIVSTGNLLPHHLHDIDFGALSRSREGMLALAEVNAFVFAWLLGGARSPLVRLLPPATVVLAEALRAHPPTEESALFGSALTVVHLSCAAAWAGGLLYVLRRQRAWRATHPGEAVALLGRYARAAGLLLAALTATGVCSTLRRMPPETVLDQLFTTGYGRTLCAKVLLVAVVALLALAARLRLSRAADPLSAGVPARAEVVLLAAVVVASALLTAMPLPIRW</sequence>
<evidence type="ECO:0000256" key="1">
    <source>
        <dbReference type="ARBA" id="ARBA00004651"/>
    </source>
</evidence>
<evidence type="ECO:0000313" key="10">
    <source>
        <dbReference type="Proteomes" id="UP000772196"/>
    </source>
</evidence>
<dbReference type="PANTHER" id="PTHR34820:SF4">
    <property type="entry name" value="INNER MEMBRANE PROTEIN YEBZ"/>
    <property type="match status" value="1"/>
</dbReference>
<feature type="compositionally biased region" description="Low complexity" evidence="6">
    <location>
        <begin position="25"/>
        <end position="42"/>
    </location>
</feature>
<keyword evidence="10" id="KW-1185">Reference proteome</keyword>
<protein>
    <recommendedName>
        <fullName evidence="8">Copper resistance protein D domain-containing protein</fullName>
    </recommendedName>
</protein>
<accession>A0ABX1H2C0</accession>